<feature type="transmembrane region" description="Helical" evidence="1">
    <location>
        <begin position="49"/>
        <end position="68"/>
    </location>
</feature>
<organism evidence="2">
    <name type="scientific">freshwater metagenome</name>
    <dbReference type="NCBI Taxonomy" id="449393"/>
    <lineage>
        <taxon>unclassified sequences</taxon>
        <taxon>metagenomes</taxon>
        <taxon>ecological metagenomes</taxon>
    </lineage>
</organism>
<dbReference type="InterPro" id="IPR009003">
    <property type="entry name" value="Peptidase_S1_PA"/>
</dbReference>
<sequence>MSQHEDDALPPAPQPQHERVWRHPSELGFAAHTLRVEQRADIGRTGRGLLLFSLVAGSLLLMGLVIIVQPRTAETDAVGVIELTSRSVEVVELERENGAAPMAMVLGDGTYLVTTWAAVDSATDETFMTIDPRDGRRRTANIVHVDEEMHLAVLRVGNGNDTRIDTLPAMAKVAMGHRVIVADGAGRPFSVGERLDDGLVILDGASSTGSNMTEGAPVLDRFGGLMGLYTEENTEPCFVPIEDVEDLLRELAPD</sequence>
<proteinExistence type="predicted"/>
<dbReference type="EMBL" id="CAEZTS010000018">
    <property type="protein sequence ID" value="CAB4570461.1"/>
    <property type="molecule type" value="Genomic_DNA"/>
</dbReference>
<evidence type="ECO:0000313" key="2">
    <source>
        <dbReference type="EMBL" id="CAB4570461.1"/>
    </source>
</evidence>
<accession>A0A6J6E248</accession>
<dbReference type="AlphaFoldDB" id="A0A6J6E248"/>
<dbReference type="Gene3D" id="2.40.10.120">
    <property type="match status" value="1"/>
</dbReference>
<evidence type="ECO:0000256" key="1">
    <source>
        <dbReference type="SAM" id="Phobius"/>
    </source>
</evidence>
<name>A0A6J6E248_9ZZZZ</name>
<gene>
    <name evidence="2" type="ORF">UFOPK1722_00343</name>
</gene>
<reference evidence="2" key="1">
    <citation type="submission" date="2020-05" db="EMBL/GenBank/DDBJ databases">
        <authorList>
            <person name="Chiriac C."/>
            <person name="Salcher M."/>
            <person name="Ghai R."/>
            <person name="Kavagutti S V."/>
        </authorList>
    </citation>
    <scope>NUCLEOTIDE SEQUENCE</scope>
</reference>
<keyword evidence="1" id="KW-0812">Transmembrane</keyword>
<dbReference type="SUPFAM" id="SSF50494">
    <property type="entry name" value="Trypsin-like serine proteases"/>
    <property type="match status" value="1"/>
</dbReference>
<keyword evidence="1" id="KW-0472">Membrane</keyword>
<protein>
    <submittedName>
        <fullName evidence="2">Unannotated protein</fullName>
    </submittedName>
</protein>
<keyword evidence="1" id="KW-1133">Transmembrane helix</keyword>